<comment type="similarity">
    <text evidence="7 8">Belongs to the PINc/VapC protein family.</text>
</comment>
<organism evidence="10 11">
    <name type="scientific">Cyanobium gracile UHCC 0139</name>
    <dbReference type="NCBI Taxonomy" id="3110308"/>
    <lineage>
        <taxon>Bacteria</taxon>
        <taxon>Bacillati</taxon>
        <taxon>Cyanobacteriota</taxon>
        <taxon>Cyanophyceae</taxon>
        <taxon>Synechococcales</taxon>
        <taxon>Prochlorococcaceae</taxon>
        <taxon>Cyanobium</taxon>
    </lineage>
</organism>
<dbReference type="Gene3D" id="3.40.50.1010">
    <property type="entry name" value="5'-nuclease"/>
    <property type="match status" value="1"/>
</dbReference>
<evidence type="ECO:0000256" key="7">
    <source>
        <dbReference type="ARBA" id="ARBA00038093"/>
    </source>
</evidence>
<sequence length="133" mass="14531">MVIDSSAILAILQNEPERRSFNEAIQSAKFRRMSAASLLELSIVLEARFGADGQGDLDLFVAAAEIEVVSFDRDQAELARLAFRRFGKGRHRAGLNLGDCFSYALAKSLAAPLLFKGDDFIHTDLAPAMEAGR</sequence>
<keyword evidence="4 8" id="KW-0479">Metal-binding</keyword>
<evidence type="ECO:0000256" key="2">
    <source>
        <dbReference type="ARBA" id="ARBA00022649"/>
    </source>
</evidence>
<reference evidence="10 11" key="1">
    <citation type="submission" date="2023-12" db="EMBL/GenBank/DDBJ databases">
        <title>Baltic Sea Cyanobacteria.</title>
        <authorList>
            <person name="Delbaje E."/>
            <person name="Fewer D.P."/>
            <person name="Shishido T.K."/>
        </authorList>
    </citation>
    <scope>NUCLEOTIDE SEQUENCE [LARGE SCALE GENOMIC DNA]</scope>
    <source>
        <strain evidence="10 11">UHCC 0139</strain>
    </source>
</reference>
<keyword evidence="11" id="KW-1185">Reference proteome</keyword>
<dbReference type="RefSeq" id="WP_323306235.1">
    <property type="nucleotide sequence ID" value="NZ_JAYGHX010000009.1"/>
</dbReference>
<feature type="domain" description="PIN" evidence="9">
    <location>
        <begin position="1"/>
        <end position="124"/>
    </location>
</feature>
<comment type="function">
    <text evidence="8">Toxic component of a toxin-antitoxin (TA) system. An RNase.</text>
</comment>
<dbReference type="CDD" id="cd09871">
    <property type="entry name" value="PIN_MtVapC28-VapC30-like"/>
    <property type="match status" value="1"/>
</dbReference>
<keyword evidence="5 8" id="KW-0378">Hydrolase</keyword>
<dbReference type="EMBL" id="JAYGHX010000009">
    <property type="protein sequence ID" value="MEA5392278.1"/>
    <property type="molecule type" value="Genomic_DNA"/>
</dbReference>
<evidence type="ECO:0000256" key="8">
    <source>
        <dbReference type="HAMAP-Rule" id="MF_00265"/>
    </source>
</evidence>
<proteinExistence type="inferred from homology"/>
<dbReference type="SUPFAM" id="SSF88723">
    <property type="entry name" value="PIN domain-like"/>
    <property type="match status" value="1"/>
</dbReference>
<dbReference type="HAMAP" id="MF_00265">
    <property type="entry name" value="VapC_Nob1"/>
    <property type="match status" value="1"/>
</dbReference>
<keyword evidence="6 8" id="KW-0460">Magnesium</keyword>
<dbReference type="InterPro" id="IPR002716">
    <property type="entry name" value="PIN_dom"/>
</dbReference>
<accession>A0ABU5RX45</accession>
<evidence type="ECO:0000256" key="4">
    <source>
        <dbReference type="ARBA" id="ARBA00022723"/>
    </source>
</evidence>
<comment type="caution">
    <text evidence="10">The sequence shown here is derived from an EMBL/GenBank/DDBJ whole genome shotgun (WGS) entry which is preliminary data.</text>
</comment>
<evidence type="ECO:0000256" key="5">
    <source>
        <dbReference type="ARBA" id="ARBA00022801"/>
    </source>
</evidence>
<keyword evidence="3 8" id="KW-0540">Nuclease</keyword>
<evidence type="ECO:0000259" key="9">
    <source>
        <dbReference type="Pfam" id="PF01850"/>
    </source>
</evidence>
<evidence type="ECO:0000313" key="11">
    <source>
        <dbReference type="Proteomes" id="UP001304461"/>
    </source>
</evidence>
<protein>
    <recommendedName>
        <fullName evidence="8">Ribonuclease VapC</fullName>
        <shortName evidence="8">RNase VapC</shortName>
        <ecNumber evidence="8">3.1.-.-</ecNumber>
    </recommendedName>
    <alternativeName>
        <fullName evidence="8">Toxin VapC</fullName>
    </alternativeName>
</protein>
<dbReference type="InterPro" id="IPR022907">
    <property type="entry name" value="VapC_family"/>
</dbReference>
<keyword evidence="2 8" id="KW-1277">Toxin-antitoxin system</keyword>
<dbReference type="Proteomes" id="UP001304461">
    <property type="component" value="Unassembled WGS sequence"/>
</dbReference>
<dbReference type="Pfam" id="PF01850">
    <property type="entry name" value="PIN"/>
    <property type="match status" value="1"/>
</dbReference>
<evidence type="ECO:0000256" key="3">
    <source>
        <dbReference type="ARBA" id="ARBA00022722"/>
    </source>
</evidence>
<evidence type="ECO:0000313" key="10">
    <source>
        <dbReference type="EMBL" id="MEA5392278.1"/>
    </source>
</evidence>
<dbReference type="PANTHER" id="PTHR33653:SF1">
    <property type="entry name" value="RIBONUCLEASE VAPC2"/>
    <property type="match status" value="1"/>
</dbReference>
<comment type="cofactor">
    <cofactor evidence="1 8">
        <name>Mg(2+)</name>
        <dbReference type="ChEBI" id="CHEBI:18420"/>
    </cofactor>
</comment>
<gene>
    <name evidence="8" type="primary">vapC</name>
    <name evidence="10" type="ORF">VB738_13530</name>
</gene>
<dbReference type="EC" id="3.1.-.-" evidence="8"/>
<name>A0ABU5RX45_9CYAN</name>
<dbReference type="InterPro" id="IPR050556">
    <property type="entry name" value="Type_II_TA_system_RNase"/>
</dbReference>
<evidence type="ECO:0000256" key="6">
    <source>
        <dbReference type="ARBA" id="ARBA00022842"/>
    </source>
</evidence>
<dbReference type="InterPro" id="IPR029060">
    <property type="entry name" value="PIN-like_dom_sf"/>
</dbReference>
<evidence type="ECO:0000256" key="1">
    <source>
        <dbReference type="ARBA" id="ARBA00001946"/>
    </source>
</evidence>
<dbReference type="PANTHER" id="PTHR33653">
    <property type="entry name" value="RIBONUCLEASE VAPC2"/>
    <property type="match status" value="1"/>
</dbReference>
<feature type="binding site" evidence="8">
    <location>
        <position position="4"/>
    </location>
    <ligand>
        <name>Mg(2+)</name>
        <dbReference type="ChEBI" id="CHEBI:18420"/>
    </ligand>
</feature>
<feature type="binding site" evidence="8">
    <location>
        <position position="99"/>
    </location>
    <ligand>
        <name>Mg(2+)</name>
        <dbReference type="ChEBI" id="CHEBI:18420"/>
    </ligand>
</feature>
<keyword evidence="8" id="KW-0800">Toxin</keyword>